<sequence>MSRDHSTLTGKAFATGPTVEASYPQTCGWCRGEVATSAPITYTRESGWCHDSCTTTHVREL</sequence>
<name>A0A2P2C0L1_9ZZZZ</name>
<accession>A0A2P2C0L1</accession>
<evidence type="ECO:0000313" key="1">
    <source>
        <dbReference type="EMBL" id="CUR55560.1"/>
    </source>
</evidence>
<reference evidence="1" key="1">
    <citation type="submission" date="2015-08" db="EMBL/GenBank/DDBJ databases">
        <authorList>
            <person name="Babu N.S."/>
            <person name="Beckwith C.J."/>
            <person name="Beseler K.G."/>
            <person name="Brison A."/>
            <person name="Carone J.V."/>
            <person name="Caskin T.P."/>
            <person name="Diamond M."/>
            <person name="Durham M.E."/>
            <person name="Foxe J.M."/>
            <person name="Go M."/>
            <person name="Henderson B.A."/>
            <person name="Jones I.B."/>
            <person name="McGettigan J.A."/>
            <person name="Micheletti S.J."/>
            <person name="Nasrallah M.E."/>
            <person name="Ortiz D."/>
            <person name="Piller C.R."/>
            <person name="Privatt S.R."/>
            <person name="Schneider S.L."/>
            <person name="Sharp S."/>
            <person name="Smith T.C."/>
            <person name="Stanton J.D."/>
            <person name="Ullery H.E."/>
            <person name="Wilson R.J."/>
            <person name="Serrano M.G."/>
            <person name="Buck G."/>
            <person name="Lee V."/>
            <person name="Wang Y."/>
            <person name="Carvalho R."/>
            <person name="Voegtly L."/>
            <person name="Shi R."/>
            <person name="Duckworth R."/>
            <person name="Johnson A."/>
            <person name="Loviza R."/>
            <person name="Walstead R."/>
            <person name="Shah Z."/>
            <person name="Kiflezghi M."/>
            <person name="Wade K."/>
            <person name="Ball S.L."/>
            <person name="Bradley K.W."/>
            <person name="Asai D.J."/>
            <person name="Bowman C.A."/>
            <person name="Russell D.A."/>
            <person name="Pope W.H."/>
            <person name="Jacobs-Sera D."/>
            <person name="Hendrix R.W."/>
            <person name="Hatfull G.F."/>
        </authorList>
    </citation>
    <scope>NUCLEOTIDE SEQUENCE</scope>
</reference>
<dbReference type="EMBL" id="CZKA01000021">
    <property type="protein sequence ID" value="CUR55560.1"/>
    <property type="molecule type" value="Genomic_DNA"/>
</dbReference>
<gene>
    <name evidence="1" type="ORF">NOCA2280002</name>
</gene>
<proteinExistence type="predicted"/>
<protein>
    <submittedName>
        <fullName evidence="1">Uncharacterized protein</fullName>
    </submittedName>
</protein>
<organism evidence="1">
    <name type="scientific">metagenome</name>
    <dbReference type="NCBI Taxonomy" id="256318"/>
    <lineage>
        <taxon>unclassified sequences</taxon>
        <taxon>metagenomes</taxon>
    </lineage>
</organism>
<dbReference type="AlphaFoldDB" id="A0A2P2C0L1"/>